<evidence type="ECO:0000313" key="5">
    <source>
        <dbReference type="EMBL" id="MFC4313504.1"/>
    </source>
</evidence>
<sequence length="270" mass="31561">MTPSHRDPLVASERHIDVWLAYYNDIADPRLHEEYRSLLTEEERGKEFRFYFADDQRRYLVTRALVRTVLSRYLHVRPTDWRFANNHYGRPEISNLSRDECGLRFNISHTKGLIALGVTHGRELGVDVENLRTREVSLDIADRFFAKPEVDELATVPPERQQDRFFEYWTFKESYIKARGMGLSIPLGQFSFHYPHERAVNIAIEPALGDDANRWSFWQYRPTADYLMAVCAERRVGGAPSVRLRRVVPLVREEVVEVELLKTSTTSQSD</sequence>
<comment type="caution">
    <text evidence="5">The sequence shown here is derived from an EMBL/GenBank/DDBJ whole genome shotgun (WGS) entry which is preliminary data.</text>
</comment>
<evidence type="ECO:0000259" key="4">
    <source>
        <dbReference type="Pfam" id="PF22624"/>
    </source>
</evidence>
<dbReference type="Pfam" id="PF22624">
    <property type="entry name" value="AASDHPPT_N"/>
    <property type="match status" value="1"/>
</dbReference>
<comment type="similarity">
    <text evidence="1">Belongs to the P-Pant transferase superfamily. Gsp/Sfp/HetI/AcpT family.</text>
</comment>
<dbReference type="Pfam" id="PF01648">
    <property type="entry name" value="ACPS"/>
    <property type="match status" value="1"/>
</dbReference>
<dbReference type="Proteomes" id="UP001595904">
    <property type="component" value="Unassembled WGS sequence"/>
</dbReference>
<evidence type="ECO:0000256" key="1">
    <source>
        <dbReference type="ARBA" id="ARBA00010990"/>
    </source>
</evidence>
<evidence type="ECO:0000313" key="6">
    <source>
        <dbReference type="Proteomes" id="UP001595904"/>
    </source>
</evidence>
<dbReference type="SUPFAM" id="SSF56214">
    <property type="entry name" value="4'-phosphopantetheinyl transferase"/>
    <property type="match status" value="2"/>
</dbReference>
<organism evidence="5 6">
    <name type="scientific">Steroidobacter flavus</name>
    <dbReference type="NCBI Taxonomy" id="1842136"/>
    <lineage>
        <taxon>Bacteria</taxon>
        <taxon>Pseudomonadati</taxon>
        <taxon>Pseudomonadota</taxon>
        <taxon>Gammaproteobacteria</taxon>
        <taxon>Steroidobacterales</taxon>
        <taxon>Steroidobacteraceae</taxon>
        <taxon>Steroidobacter</taxon>
    </lineage>
</organism>
<feature type="domain" description="4'-phosphopantetheinyl transferase N-terminal" evidence="4">
    <location>
        <begin position="37"/>
        <end position="115"/>
    </location>
</feature>
<gene>
    <name evidence="5" type="ORF">ACFPN2_30790</name>
</gene>
<dbReference type="EMBL" id="JBHSDU010000015">
    <property type="protein sequence ID" value="MFC4313504.1"/>
    <property type="molecule type" value="Genomic_DNA"/>
</dbReference>
<dbReference type="PANTHER" id="PTHR12215:SF10">
    <property type="entry name" value="L-AMINOADIPATE-SEMIALDEHYDE DEHYDROGENASE-PHOSPHOPANTETHEINYL TRANSFERASE"/>
    <property type="match status" value="1"/>
</dbReference>
<evidence type="ECO:0000259" key="3">
    <source>
        <dbReference type="Pfam" id="PF01648"/>
    </source>
</evidence>
<dbReference type="InterPro" id="IPR008278">
    <property type="entry name" value="4-PPantetheinyl_Trfase_dom"/>
</dbReference>
<dbReference type="InterPro" id="IPR050559">
    <property type="entry name" value="P-Pant_transferase_sf"/>
</dbReference>
<keyword evidence="2 5" id="KW-0808">Transferase</keyword>
<dbReference type="GO" id="GO:0016740">
    <property type="term" value="F:transferase activity"/>
    <property type="evidence" value="ECO:0007669"/>
    <property type="project" value="UniProtKB-KW"/>
</dbReference>
<dbReference type="RefSeq" id="WP_380603881.1">
    <property type="nucleotide sequence ID" value="NZ_JBHSDU010000015.1"/>
</dbReference>
<name>A0ABV8T0Z0_9GAMM</name>
<dbReference type="InterPro" id="IPR037143">
    <property type="entry name" value="4-PPantetheinyl_Trfase_dom_sf"/>
</dbReference>
<accession>A0ABV8T0Z0</accession>
<dbReference type="InterPro" id="IPR055066">
    <property type="entry name" value="AASDHPPT_N"/>
</dbReference>
<feature type="domain" description="4'-phosphopantetheinyl transferase" evidence="3">
    <location>
        <begin position="124"/>
        <end position="231"/>
    </location>
</feature>
<proteinExistence type="inferred from homology"/>
<reference evidence="6" key="1">
    <citation type="journal article" date="2019" name="Int. J. Syst. Evol. Microbiol.">
        <title>The Global Catalogue of Microorganisms (GCM) 10K type strain sequencing project: providing services to taxonomists for standard genome sequencing and annotation.</title>
        <authorList>
            <consortium name="The Broad Institute Genomics Platform"/>
            <consortium name="The Broad Institute Genome Sequencing Center for Infectious Disease"/>
            <person name="Wu L."/>
            <person name="Ma J."/>
        </authorList>
    </citation>
    <scope>NUCLEOTIDE SEQUENCE [LARGE SCALE GENOMIC DNA]</scope>
    <source>
        <strain evidence="6">CGMCC 1.10759</strain>
    </source>
</reference>
<protein>
    <submittedName>
        <fullName evidence="5">4'-phosphopantetheinyl transferase family protein</fullName>
    </submittedName>
</protein>
<dbReference type="PANTHER" id="PTHR12215">
    <property type="entry name" value="PHOSPHOPANTETHEINE TRANSFERASE"/>
    <property type="match status" value="1"/>
</dbReference>
<dbReference type="Gene3D" id="3.90.470.20">
    <property type="entry name" value="4'-phosphopantetheinyl transferase domain"/>
    <property type="match status" value="2"/>
</dbReference>
<evidence type="ECO:0000256" key="2">
    <source>
        <dbReference type="ARBA" id="ARBA00022679"/>
    </source>
</evidence>
<keyword evidence="6" id="KW-1185">Reference proteome</keyword>